<keyword evidence="3" id="KW-1185">Reference proteome</keyword>
<name>A0A6I5ZSE7_9FIRM</name>
<protein>
    <submittedName>
        <fullName evidence="2">Uncharacterized protein</fullName>
    </submittedName>
</protein>
<accession>A0A6I5ZSE7</accession>
<evidence type="ECO:0000256" key="1">
    <source>
        <dbReference type="SAM" id="Phobius"/>
    </source>
</evidence>
<keyword evidence="1" id="KW-1133">Transmembrane helix</keyword>
<proteinExistence type="predicted"/>
<dbReference type="AlphaFoldDB" id="A0A6I5ZSE7"/>
<feature type="transmembrane region" description="Helical" evidence="1">
    <location>
        <begin position="12"/>
        <end position="33"/>
    </location>
</feature>
<evidence type="ECO:0000313" key="3">
    <source>
        <dbReference type="Proteomes" id="UP000425916"/>
    </source>
</evidence>
<keyword evidence="1" id="KW-0472">Membrane</keyword>
<keyword evidence="1" id="KW-0812">Transmembrane</keyword>
<reference evidence="2 3" key="1">
    <citation type="submission" date="2019-11" db="EMBL/GenBank/DDBJ databases">
        <title>Genome sequence of Moorella glycerini DSM11254.</title>
        <authorList>
            <person name="Poehlein A."/>
            <person name="Boeer T."/>
            <person name="Daniel R."/>
        </authorList>
    </citation>
    <scope>NUCLEOTIDE SEQUENCE [LARGE SCALE GENOMIC DNA]</scope>
    <source>
        <strain evidence="2 3">DSM 11254</strain>
    </source>
</reference>
<gene>
    <name evidence="2" type="ORF">MGLY_23660</name>
</gene>
<evidence type="ECO:0000313" key="2">
    <source>
        <dbReference type="EMBL" id="QGP92973.1"/>
    </source>
</evidence>
<dbReference type="Proteomes" id="UP000425916">
    <property type="component" value="Chromosome"/>
</dbReference>
<organism evidence="2 3">
    <name type="scientific">Neomoorella glycerini</name>
    <dbReference type="NCBI Taxonomy" id="55779"/>
    <lineage>
        <taxon>Bacteria</taxon>
        <taxon>Bacillati</taxon>
        <taxon>Bacillota</taxon>
        <taxon>Clostridia</taxon>
        <taxon>Neomoorellales</taxon>
        <taxon>Neomoorellaceae</taxon>
        <taxon>Neomoorella</taxon>
    </lineage>
</organism>
<dbReference type="EMBL" id="CP046244">
    <property type="protein sequence ID" value="QGP92973.1"/>
    <property type="molecule type" value="Genomic_DNA"/>
</dbReference>
<sequence>MRFSLGIKDKDIIALPFIVATRVLVLFSCYPAGIYSSASSLVLIGSREDMRWATVSGWTADRMI</sequence>